<evidence type="ECO:0000259" key="1">
    <source>
        <dbReference type="Pfam" id="PF14534"/>
    </source>
</evidence>
<dbReference type="Proteomes" id="UP000671868">
    <property type="component" value="Chromosome"/>
</dbReference>
<dbReference type="InterPro" id="IPR032710">
    <property type="entry name" value="NTF2-like_dom_sf"/>
</dbReference>
<dbReference type="Pfam" id="PF14534">
    <property type="entry name" value="DUF4440"/>
    <property type="match status" value="1"/>
</dbReference>
<proteinExistence type="predicted"/>
<name>A0ABX7W298_9GAMM</name>
<dbReference type="RefSeq" id="WP_209538469.1">
    <property type="nucleotide sequence ID" value="NZ_CP053381.1"/>
</dbReference>
<evidence type="ECO:0000313" key="2">
    <source>
        <dbReference type="EMBL" id="QTP53792.1"/>
    </source>
</evidence>
<sequence>MEDTVHERLLETRRQWYAAYIDGNVGQLDHVQLDDFVLIDEAGLRGKLDQLGGIAEAVAADQWFARGSRAEDLVLKLVPLGEAVVVYGQVRILDEGRVRYHLNFSELWQKENGEWRVRSLHFTPAATSADGQRNGQNGQPAG</sequence>
<keyword evidence="3" id="KW-1185">Reference proteome</keyword>
<gene>
    <name evidence="2" type="ORF">HNO51_03320</name>
</gene>
<dbReference type="Gene3D" id="3.10.450.50">
    <property type="match status" value="1"/>
</dbReference>
<dbReference type="SUPFAM" id="SSF54427">
    <property type="entry name" value="NTF2-like"/>
    <property type="match status" value="1"/>
</dbReference>
<dbReference type="InterPro" id="IPR027843">
    <property type="entry name" value="DUF4440"/>
</dbReference>
<dbReference type="EMBL" id="CP053381">
    <property type="protein sequence ID" value="QTP53792.1"/>
    <property type="molecule type" value="Genomic_DNA"/>
</dbReference>
<protein>
    <submittedName>
        <fullName evidence="2">Nuclear transport factor 2 family protein</fullName>
    </submittedName>
</protein>
<evidence type="ECO:0000313" key="3">
    <source>
        <dbReference type="Proteomes" id="UP000671868"/>
    </source>
</evidence>
<feature type="domain" description="DUF4440" evidence="1">
    <location>
        <begin position="10"/>
        <end position="117"/>
    </location>
</feature>
<organism evidence="2 3">
    <name type="scientific">Billgrantia sulfidoxydans</name>
    <dbReference type="NCBI Taxonomy" id="2733484"/>
    <lineage>
        <taxon>Bacteria</taxon>
        <taxon>Pseudomonadati</taxon>
        <taxon>Pseudomonadota</taxon>
        <taxon>Gammaproteobacteria</taxon>
        <taxon>Oceanospirillales</taxon>
        <taxon>Halomonadaceae</taxon>
        <taxon>Billgrantia</taxon>
    </lineage>
</organism>
<reference evidence="2 3" key="1">
    <citation type="journal article" date="2021" name="Front. Microbiol.">
        <title>Aerobic Denitrification and Heterotrophic Sulfur Oxidation in the Genus Halomonas Revealed by Six Novel Species Characterizations and Genome-Based Analysis.</title>
        <authorList>
            <person name="Wang L."/>
            <person name="Shao Z."/>
        </authorList>
    </citation>
    <scope>NUCLEOTIDE SEQUENCE [LARGE SCALE GENOMIC DNA]</scope>
    <source>
        <strain evidence="2 3">MCCC 1A11059</strain>
    </source>
</reference>
<accession>A0ABX7W298</accession>